<dbReference type="Gene3D" id="1.10.10.1870">
    <property type="entry name" value="ShTK domain-like"/>
    <property type="match status" value="3"/>
</dbReference>
<feature type="disulfide bond" evidence="1">
    <location>
        <begin position="57"/>
        <end position="91"/>
    </location>
</feature>
<comment type="caution">
    <text evidence="4">The sequence shown here is derived from an EMBL/GenBank/DDBJ whole genome shotgun (WGS) entry which is preliminary data.</text>
</comment>
<dbReference type="InterPro" id="IPR003582">
    <property type="entry name" value="ShKT_dom"/>
</dbReference>
<organism evidence="4 5">
    <name type="scientific">Toxocara canis</name>
    <name type="common">Canine roundworm</name>
    <dbReference type="NCBI Taxonomy" id="6265"/>
    <lineage>
        <taxon>Eukaryota</taxon>
        <taxon>Metazoa</taxon>
        <taxon>Ecdysozoa</taxon>
        <taxon>Nematoda</taxon>
        <taxon>Chromadorea</taxon>
        <taxon>Rhabditida</taxon>
        <taxon>Spirurina</taxon>
        <taxon>Ascaridomorpha</taxon>
        <taxon>Ascaridoidea</taxon>
        <taxon>Toxocaridae</taxon>
        <taxon>Toxocara</taxon>
    </lineage>
</organism>
<accession>A0A0B2W2Q4</accession>
<dbReference type="PANTHER" id="PTHR46219:SF5">
    <property type="entry name" value="SHKT DOMAIN-CONTAINING PROTEIN"/>
    <property type="match status" value="1"/>
</dbReference>
<dbReference type="PROSITE" id="PS51670">
    <property type="entry name" value="SHKT"/>
    <property type="match status" value="2"/>
</dbReference>
<dbReference type="OrthoDB" id="5863778at2759"/>
<keyword evidence="5" id="KW-1185">Reference proteome</keyword>
<dbReference type="Proteomes" id="UP000031036">
    <property type="component" value="Unassembled WGS sequence"/>
</dbReference>
<dbReference type="Pfam" id="PF01549">
    <property type="entry name" value="ShK"/>
    <property type="match status" value="3"/>
</dbReference>
<evidence type="ECO:0000256" key="2">
    <source>
        <dbReference type="SAM" id="SignalP"/>
    </source>
</evidence>
<feature type="domain" description="ShKT" evidence="3">
    <location>
        <begin position="98"/>
        <end position="137"/>
    </location>
</feature>
<proteinExistence type="predicted"/>
<protein>
    <recommendedName>
        <fullName evidence="3">ShKT domain-containing protein</fullName>
    </recommendedName>
</protein>
<dbReference type="EMBL" id="JPKZ01000317">
    <property type="protein sequence ID" value="KHN87949.1"/>
    <property type="molecule type" value="Genomic_DNA"/>
</dbReference>
<feature type="domain" description="ShKT" evidence="3">
    <location>
        <begin position="57"/>
        <end position="91"/>
    </location>
</feature>
<feature type="signal peptide" evidence="2">
    <location>
        <begin position="1"/>
        <end position="18"/>
    </location>
</feature>
<dbReference type="AlphaFoldDB" id="A0A0B2W2Q4"/>
<dbReference type="STRING" id="6265.A0A0B2W2Q4"/>
<evidence type="ECO:0000313" key="5">
    <source>
        <dbReference type="Proteomes" id="UP000031036"/>
    </source>
</evidence>
<feature type="chain" id="PRO_5002096436" description="ShKT domain-containing protein" evidence="2">
    <location>
        <begin position="19"/>
        <end position="193"/>
    </location>
</feature>
<name>A0A0B2W2Q4_TOXCA</name>
<evidence type="ECO:0000313" key="4">
    <source>
        <dbReference type="EMBL" id="KHN87949.1"/>
    </source>
</evidence>
<evidence type="ECO:0000256" key="1">
    <source>
        <dbReference type="PROSITE-ProRule" id="PRU01005"/>
    </source>
</evidence>
<gene>
    <name evidence="4" type="primary">ZK643.6</name>
    <name evidence="4" type="ORF">Tcan_13230</name>
</gene>
<reference evidence="4 5" key="1">
    <citation type="submission" date="2014-11" db="EMBL/GenBank/DDBJ databases">
        <title>Genetic blueprint of the zoonotic pathogen Toxocara canis.</title>
        <authorList>
            <person name="Zhu X.-Q."/>
            <person name="Korhonen P.K."/>
            <person name="Cai H."/>
            <person name="Young N.D."/>
            <person name="Nejsum P."/>
            <person name="von Samson-Himmelstjerna G."/>
            <person name="Boag P.R."/>
            <person name="Tan P."/>
            <person name="Li Q."/>
            <person name="Min J."/>
            <person name="Yang Y."/>
            <person name="Wang X."/>
            <person name="Fang X."/>
            <person name="Hall R.S."/>
            <person name="Hofmann A."/>
            <person name="Sternberg P.W."/>
            <person name="Jex A.R."/>
            <person name="Gasser R.B."/>
        </authorList>
    </citation>
    <scope>NUCLEOTIDE SEQUENCE [LARGE SCALE GENOMIC DNA]</scope>
    <source>
        <strain evidence="4">PN_DK_2014</strain>
    </source>
</reference>
<keyword evidence="2" id="KW-0732">Signal</keyword>
<evidence type="ECO:0000259" key="3">
    <source>
        <dbReference type="PROSITE" id="PS51670"/>
    </source>
</evidence>
<dbReference type="PANTHER" id="PTHR46219">
    <property type="entry name" value="PROTEIN CBG11138"/>
    <property type="match status" value="1"/>
</dbReference>
<dbReference type="OMA" id="ECEHEDS"/>
<sequence>MRLQVVLCISFLLKFTSAQIDIGPCIGGICPPGSFCLTQTNRCISLLPITTTTAAACFDRLPQCPLHANLCNNPIYRDFLRQYCRKTCGYCSTGSTNCFDRAPPGGLSNCAQNARYCTVPLYVQLMREQCPRTCGYCGVTAAPNIPNIRPGACVDLAAPGRLSTCPSQRAYCTVPAYVQLMRQQCPRTCGYCT</sequence>
<comment type="caution">
    <text evidence="1">Lacks conserved residue(s) required for the propagation of feature annotation.</text>
</comment>
<dbReference type="SMART" id="SM00254">
    <property type="entry name" value="ShKT"/>
    <property type="match status" value="3"/>
</dbReference>
<keyword evidence="1" id="KW-1015">Disulfide bond</keyword>